<dbReference type="Proteomes" id="UP001325680">
    <property type="component" value="Chromosome"/>
</dbReference>
<dbReference type="PANTHER" id="PTHR22901:SF0">
    <property type="entry name" value="SIALATE O-ACETYLESTERASE"/>
    <property type="match status" value="1"/>
</dbReference>
<keyword evidence="4" id="KW-1185">Reference proteome</keyword>
<protein>
    <submittedName>
        <fullName evidence="3">Sialate O-acetylesterase</fullName>
    </submittedName>
</protein>
<dbReference type="RefSeq" id="WP_114790789.1">
    <property type="nucleotide sequence ID" value="NZ_CP139960.1"/>
</dbReference>
<dbReference type="InterPro" id="IPR008979">
    <property type="entry name" value="Galactose-bd-like_sf"/>
</dbReference>
<dbReference type="SUPFAM" id="SSF52266">
    <property type="entry name" value="SGNH hydrolase"/>
    <property type="match status" value="1"/>
</dbReference>
<dbReference type="PANTHER" id="PTHR22901">
    <property type="entry name" value="SIALATE O-ACETYLESTERASE"/>
    <property type="match status" value="1"/>
</dbReference>
<dbReference type="Pfam" id="PF03629">
    <property type="entry name" value="SASA"/>
    <property type="match status" value="2"/>
</dbReference>
<sequence length="648" mass="71579">MDFTNRYLRLLVAVCLLLTTSTSARIVLPRIFTDGMVLQRDQPLTIWGTAGKNESIKVDINGQQAVTTSNAHGDWKIVLKPMHWGGPYHLTITGRNDKKVLQNILIGDVWICSGQSNMEMPVSGWSKVNNAEQEIAAANYPNIRLFTVEKSTSFMPQKELAGGQWLECTSANIPSFSAVAYFFGRKINQDTKIPIGLISTNWGGTNIQAWTSWPAISGFDGYNHLDRAKMEQTFAQQDENRKAYNQALAADPGSSEGRYQNDDIDGWKKIQMPGSWESSEIGNTDGIIWFKKSFELEKIPSGNNIVLHLGAIDDADSTYINGILVGNDNIWNKSRVYPVSSSLLKEGKNTIAIKMMDGGAQGGMFGKPEDLFISVGDKKIPIAGDWHYKPSVTSKGYNLIETGPNAFPSQLFNAMINPLTGFKIKGAIWYQGEANVNEAARYQQLFPAMIADWRKAWGYNFPFIWVQLANYLERKKEPGASAWAELRAAQHQTLTVPNTGEAVAIDIGEAHDIHPRNKQDVGLRLALAAETMVYGKKMVASGPVLASFKAEGNKIILSFTHTGGGLVSRQQQLTGFSIAGANQQFIWADAKIMGNKVIVSSPSIQQPVAVRYAWADNPDAGLYNKENLPASPFRTDNWPLTTEGKKIY</sequence>
<proteinExistence type="predicted"/>
<evidence type="ECO:0000256" key="1">
    <source>
        <dbReference type="ARBA" id="ARBA00022801"/>
    </source>
</evidence>
<reference evidence="3 4" key="1">
    <citation type="submission" date="2023-12" db="EMBL/GenBank/DDBJ databases">
        <title>Genome sequencing and assembly of bacterial species from a model synthetic community.</title>
        <authorList>
            <person name="Hogle S.L."/>
        </authorList>
    </citation>
    <scope>NUCLEOTIDE SEQUENCE [LARGE SCALE GENOMIC DNA]</scope>
    <source>
        <strain evidence="3 4">HAMBI_3031</strain>
    </source>
</reference>
<dbReference type="SUPFAM" id="SSF49785">
    <property type="entry name" value="Galactose-binding domain-like"/>
    <property type="match status" value="1"/>
</dbReference>
<gene>
    <name evidence="3" type="ORF">U0035_20420</name>
</gene>
<dbReference type="Gene3D" id="3.40.50.1110">
    <property type="entry name" value="SGNH hydrolase"/>
    <property type="match status" value="2"/>
</dbReference>
<dbReference type="EMBL" id="CP139960">
    <property type="protein sequence ID" value="WQD38035.1"/>
    <property type="molecule type" value="Genomic_DNA"/>
</dbReference>
<dbReference type="InterPro" id="IPR036514">
    <property type="entry name" value="SGNH_hydro_sf"/>
</dbReference>
<feature type="domain" description="Sialate O-acetylesterase" evidence="2">
    <location>
        <begin position="108"/>
        <end position="223"/>
    </location>
</feature>
<organism evidence="3 4">
    <name type="scientific">Niabella yanshanensis</name>
    <dbReference type="NCBI Taxonomy" id="577386"/>
    <lineage>
        <taxon>Bacteria</taxon>
        <taxon>Pseudomonadati</taxon>
        <taxon>Bacteroidota</taxon>
        <taxon>Chitinophagia</taxon>
        <taxon>Chitinophagales</taxon>
        <taxon>Chitinophagaceae</taxon>
        <taxon>Niabella</taxon>
    </lineage>
</organism>
<keyword evidence="1" id="KW-0378">Hydrolase</keyword>
<evidence type="ECO:0000313" key="3">
    <source>
        <dbReference type="EMBL" id="WQD38035.1"/>
    </source>
</evidence>
<dbReference type="InterPro" id="IPR039329">
    <property type="entry name" value="SIAE"/>
</dbReference>
<dbReference type="InterPro" id="IPR005181">
    <property type="entry name" value="SASA"/>
</dbReference>
<feature type="domain" description="Sialate O-acetylesterase" evidence="2">
    <location>
        <begin position="415"/>
        <end position="524"/>
    </location>
</feature>
<evidence type="ECO:0000259" key="2">
    <source>
        <dbReference type="Pfam" id="PF03629"/>
    </source>
</evidence>
<accession>A0ABZ0W7P4</accession>
<evidence type="ECO:0000313" key="4">
    <source>
        <dbReference type="Proteomes" id="UP001325680"/>
    </source>
</evidence>
<name>A0ABZ0W7P4_9BACT</name>